<feature type="region of interest" description="Disordered" evidence="11">
    <location>
        <begin position="700"/>
        <end position="738"/>
    </location>
</feature>
<keyword evidence="6" id="KW-0812">Transmembrane</keyword>
<feature type="compositionally biased region" description="Low complexity" evidence="11">
    <location>
        <begin position="502"/>
        <end position="513"/>
    </location>
</feature>
<feature type="compositionally biased region" description="Polar residues" evidence="11">
    <location>
        <begin position="111"/>
        <end position="123"/>
    </location>
</feature>
<evidence type="ECO:0000256" key="9">
    <source>
        <dbReference type="ARBA" id="ARBA00022989"/>
    </source>
</evidence>
<keyword evidence="9" id="KW-1133">Transmembrane helix</keyword>
<evidence type="ECO:0000256" key="1">
    <source>
        <dbReference type="ARBA" id="ARBA00004163"/>
    </source>
</evidence>
<evidence type="ECO:0000256" key="10">
    <source>
        <dbReference type="ARBA" id="ARBA00023136"/>
    </source>
</evidence>
<dbReference type="PANTHER" id="PTHR23085">
    <property type="entry name" value="GH28348P"/>
    <property type="match status" value="1"/>
</dbReference>
<sequence>MLFVINGSSFEGQWQNGRRHGLGVETRGRWIYRGEWTSGSKGRYGVRQSATSTAKYEGTWAGGLQDGYGSETYADGGSYQGQWQGGKRHGYGVRTSAPFGLASHYRPKTIQTSMTSLRSNDGGSTDPAERRNHRMDEVRGGFVLKAKSDEPPARRNSLVEKTKKGLLSGLKLKKQRSTGDLEKRGTVASGSIRSTVSTASWISTGSSQSAMSNKSAHTDSNASFTVDEEQLDPSITETYMGEWKRDKRDGYGISERSDGLKYEGEWHNNKKHGYGVTTFRDGTKEEGKYKCNVLITSQKKKHLFLIRSAKFRERIEGAVSSSQRASKYALQKADIAVSRMSTARGKAEMADSVADHAKLDSEVAVATAREFAPNFKPSVLNTFERIRARDRFRPPTDIDPTLKATAGGVNSPSHQIDNRQYGDVPSPQKPAIRRTSMLQKQPSMDYTTMTNINNTQSINISPYSTSSQQPQSSPFQYSQQQPPGSNYGNSNLSPNPMPKQPSNSIYNTNYSSNVQHPQLTKQQTIDQDYGEYSGQHANDYGSYQTNYNNQSLDLNQQQGDMRRNSRHPNDSNRPMLGSINQSSIDHYDHYKRAPSRDSSVDRYARAASRLGGGSRQTSIDRSVAGSNTVPDTPDRGVRAGSAFRTITPVTTSNGAVLTGTGTSRSTTPVYQMSSSQAVYSNPNQPFEDVLLRQRTLGQDIIPSPREPKRTESLYLPPKSVPTLGGGIEGNGGGKSKLKQEINNLNNRKKFNVRL</sequence>
<dbReference type="PANTHER" id="PTHR23085:SF16">
    <property type="entry name" value="GH28348P"/>
    <property type="match status" value="1"/>
</dbReference>
<dbReference type="FunFam" id="2.20.110.10:FF:000001">
    <property type="entry name" value="Junctophilin"/>
    <property type="match status" value="1"/>
</dbReference>
<keyword evidence="8" id="KW-0256">Endoplasmic reticulum</keyword>
<feature type="region of interest" description="Disordered" evidence="11">
    <location>
        <begin position="111"/>
        <end position="138"/>
    </location>
</feature>
<protein>
    <submittedName>
        <fullName evidence="12">Junctophilin-3</fullName>
    </submittedName>
</protein>
<feature type="region of interest" description="Disordered" evidence="11">
    <location>
        <begin position="391"/>
        <end position="430"/>
    </location>
</feature>
<feature type="region of interest" description="Disordered" evidence="11">
    <location>
        <begin position="557"/>
        <end position="638"/>
    </location>
</feature>
<feature type="compositionally biased region" description="Gly residues" evidence="11">
    <location>
        <begin position="723"/>
        <end position="734"/>
    </location>
</feature>
<dbReference type="GO" id="GO:0005886">
    <property type="term" value="C:plasma membrane"/>
    <property type="evidence" value="ECO:0007669"/>
    <property type="project" value="UniProtKB-SubCell"/>
</dbReference>
<comment type="similarity">
    <text evidence="4">Belongs to the junctophilin family.</text>
</comment>
<feature type="compositionally biased region" description="Polar residues" evidence="11">
    <location>
        <begin position="204"/>
        <end position="224"/>
    </location>
</feature>
<feature type="compositionally biased region" description="Polar residues" evidence="11">
    <location>
        <begin position="615"/>
        <end position="630"/>
    </location>
</feature>
<evidence type="ECO:0000256" key="2">
    <source>
        <dbReference type="ARBA" id="ARBA00004184"/>
    </source>
</evidence>
<gene>
    <name evidence="12" type="primary">Jph3</name>
    <name evidence="12" type="ORF">Bhyg_03679</name>
</gene>
<dbReference type="OrthoDB" id="284854at2759"/>
<feature type="compositionally biased region" description="Polar residues" evidence="11">
    <location>
        <begin position="484"/>
        <end position="494"/>
    </location>
</feature>
<dbReference type="Proteomes" id="UP001151699">
    <property type="component" value="Chromosome A"/>
</dbReference>
<evidence type="ECO:0000256" key="8">
    <source>
        <dbReference type="ARBA" id="ARBA00022824"/>
    </source>
</evidence>
<keyword evidence="5" id="KW-1003">Cell membrane</keyword>
<evidence type="ECO:0000313" key="12">
    <source>
        <dbReference type="EMBL" id="KAJ6648450.1"/>
    </source>
</evidence>
<feature type="compositionally biased region" description="Basic and acidic residues" evidence="11">
    <location>
        <begin position="585"/>
        <end position="604"/>
    </location>
</feature>
<evidence type="ECO:0000256" key="3">
    <source>
        <dbReference type="ARBA" id="ARBA00004236"/>
    </source>
</evidence>
<evidence type="ECO:0000256" key="5">
    <source>
        <dbReference type="ARBA" id="ARBA00022475"/>
    </source>
</evidence>
<dbReference type="EMBL" id="WJQU01000001">
    <property type="protein sequence ID" value="KAJ6648450.1"/>
    <property type="molecule type" value="Genomic_DNA"/>
</dbReference>
<reference evidence="12" key="1">
    <citation type="submission" date="2022-07" db="EMBL/GenBank/DDBJ databases">
        <authorList>
            <person name="Trinca V."/>
            <person name="Uliana J.V.C."/>
            <person name="Torres T.T."/>
            <person name="Ward R.J."/>
            <person name="Monesi N."/>
        </authorList>
    </citation>
    <scope>NUCLEOTIDE SEQUENCE</scope>
    <source>
        <strain evidence="12">HSMRA1968</strain>
        <tissue evidence="12">Whole embryos</tissue>
    </source>
</reference>
<keyword evidence="7" id="KW-0677">Repeat</keyword>
<dbReference type="GO" id="GO:0005789">
    <property type="term" value="C:endoplasmic reticulum membrane"/>
    <property type="evidence" value="ECO:0007669"/>
    <property type="project" value="UniProtKB-SubCell"/>
</dbReference>
<organism evidence="12 13">
    <name type="scientific">Pseudolycoriella hygida</name>
    <dbReference type="NCBI Taxonomy" id="35572"/>
    <lineage>
        <taxon>Eukaryota</taxon>
        <taxon>Metazoa</taxon>
        <taxon>Ecdysozoa</taxon>
        <taxon>Arthropoda</taxon>
        <taxon>Hexapoda</taxon>
        <taxon>Insecta</taxon>
        <taxon>Pterygota</taxon>
        <taxon>Neoptera</taxon>
        <taxon>Endopterygota</taxon>
        <taxon>Diptera</taxon>
        <taxon>Nematocera</taxon>
        <taxon>Sciaroidea</taxon>
        <taxon>Sciaridae</taxon>
        <taxon>Pseudolycoriella</taxon>
    </lineage>
</organism>
<keyword evidence="10" id="KW-0472">Membrane</keyword>
<feature type="compositionally biased region" description="Basic and acidic residues" evidence="11">
    <location>
        <begin position="127"/>
        <end position="138"/>
    </location>
</feature>
<accession>A0A9Q0NDS2</accession>
<comment type="subcellular location">
    <subcellularLocation>
        <location evidence="3">Cell membrane</location>
    </subcellularLocation>
    <subcellularLocation>
        <location evidence="2">Endomembrane system</location>
        <topology evidence="2">Peripheral membrane protein</topology>
    </subcellularLocation>
    <subcellularLocation>
        <location evidence="1">Endoplasmic reticulum membrane</location>
        <topology evidence="1">Single-pass type IV membrane protein</topology>
    </subcellularLocation>
</comment>
<evidence type="ECO:0000256" key="6">
    <source>
        <dbReference type="ARBA" id="ARBA00022692"/>
    </source>
</evidence>
<comment type="caution">
    <text evidence="12">The sequence shown here is derived from an EMBL/GenBank/DDBJ whole genome shotgun (WGS) entry which is preliminary data.</text>
</comment>
<dbReference type="Pfam" id="PF02493">
    <property type="entry name" value="MORN"/>
    <property type="match status" value="5"/>
</dbReference>
<dbReference type="SMART" id="SM00698">
    <property type="entry name" value="MORN"/>
    <property type="match status" value="5"/>
</dbReference>
<keyword evidence="13" id="KW-1185">Reference proteome</keyword>
<dbReference type="GO" id="GO:0030314">
    <property type="term" value="C:junctional membrane complex"/>
    <property type="evidence" value="ECO:0007669"/>
    <property type="project" value="InterPro"/>
</dbReference>
<feature type="compositionally biased region" description="Low complexity" evidence="11">
    <location>
        <begin position="456"/>
        <end position="483"/>
    </location>
</feature>
<dbReference type="InterPro" id="IPR003409">
    <property type="entry name" value="MORN"/>
</dbReference>
<dbReference type="InterPro" id="IPR017191">
    <property type="entry name" value="Junctophilin"/>
</dbReference>
<proteinExistence type="inferred from homology"/>
<evidence type="ECO:0000256" key="4">
    <source>
        <dbReference type="ARBA" id="ARBA00008599"/>
    </source>
</evidence>
<feature type="region of interest" description="Disordered" evidence="11">
    <location>
        <begin position="456"/>
        <end position="525"/>
    </location>
</feature>
<evidence type="ECO:0000313" key="13">
    <source>
        <dbReference type="Proteomes" id="UP001151699"/>
    </source>
</evidence>
<dbReference type="AlphaFoldDB" id="A0A9Q0NDS2"/>
<feature type="region of interest" description="Disordered" evidence="11">
    <location>
        <begin position="204"/>
        <end position="238"/>
    </location>
</feature>
<evidence type="ECO:0000256" key="7">
    <source>
        <dbReference type="ARBA" id="ARBA00022737"/>
    </source>
</evidence>
<feature type="compositionally biased region" description="Polar residues" evidence="11">
    <location>
        <begin position="514"/>
        <end position="525"/>
    </location>
</feature>
<evidence type="ECO:0000256" key="11">
    <source>
        <dbReference type="SAM" id="MobiDB-lite"/>
    </source>
</evidence>
<dbReference type="SUPFAM" id="SSF82185">
    <property type="entry name" value="Histone H3 K4-specific methyltransferase SET7/9 N-terminal domain"/>
    <property type="match status" value="2"/>
</dbReference>
<dbReference type="Gene3D" id="2.20.110.10">
    <property type="entry name" value="Histone H3 K4-specific methyltransferase SET7/9 N-terminal domain"/>
    <property type="match status" value="2"/>
</dbReference>
<feature type="compositionally biased region" description="Basic and acidic residues" evidence="11">
    <location>
        <begin position="560"/>
        <end position="570"/>
    </location>
</feature>
<name>A0A9Q0NDS2_9DIPT</name>